<dbReference type="Pfam" id="PF24626">
    <property type="entry name" value="SH3_Tf2-1"/>
    <property type="match status" value="1"/>
</dbReference>
<evidence type="ECO:0000256" key="9">
    <source>
        <dbReference type="ARBA" id="ARBA00022842"/>
    </source>
</evidence>
<evidence type="ECO:0000256" key="4">
    <source>
        <dbReference type="ARBA" id="ARBA00022722"/>
    </source>
</evidence>
<keyword evidence="1" id="KW-0645">Protease</keyword>
<dbReference type="GO" id="GO:0006310">
    <property type="term" value="P:DNA recombination"/>
    <property type="evidence" value="ECO:0007669"/>
    <property type="project" value="UniProtKB-KW"/>
</dbReference>
<proteinExistence type="predicted"/>
<evidence type="ECO:0000256" key="2">
    <source>
        <dbReference type="ARBA" id="ARBA00022679"/>
    </source>
</evidence>
<evidence type="ECO:0000256" key="3">
    <source>
        <dbReference type="ARBA" id="ARBA00022695"/>
    </source>
</evidence>
<evidence type="ECO:0000256" key="10">
    <source>
        <dbReference type="ARBA" id="ARBA00022908"/>
    </source>
</evidence>
<dbReference type="InterPro" id="IPR043502">
    <property type="entry name" value="DNA/RNA_pol_sf"/>
</dbReference>
<dbReference type="InterPro" id="IPR036397">
    <property type="entry name" value="RNaseH_sf"/>
</dbReference>
<dbReference type="PANTHER" id="PTHR37984:SF5">
    <property type="entry name" value="PROTEIN NYNRIN-LIKE"/>
    <property type="match status" value="1"/>
</dbReference>
<evidence type="ECO:0000256" key="8">
    <source>
        <dbReference type="ARBA" id="ARBA00022801"/>
    </source>
</evidence>
<keyword evidence="7" id="KW-0255">Endonuclease</keyword>
<keyword evidence="13" id="KW-0238">DNA-binding</keyword>
<evidence type="ECO:0000313" key="19">
    <source>
        <dbReference type="Proteomes" id="UP000321947"/>
    </source>
</evidence>
<reference evidence="18 19" key="1">
    <citation type="submission" date="2019-08" db="EMBL/GenBank/DDBJ databases">
        <title>Draft genome sequences of two oriental melons (Cucumis melo L. var makuwa).</title>
        <authorList>
            <person name="Kwon S.-Y."/>
        </authorList>
    </citation>
    <scope>NUCLEOTIDE SEQUENCE [LARGE SCALE GENOMIC DNA]</scope>
    <source>
        <strain evidence="19">cv. Chang Bougi</strain>
        <strain evidence="18">cv. SW 3</strain>
        <tissue evidence="17">Leaf</tissue>
    </source>
</reference>
<evidence type="ECO:0000256" key="5">
    <source>
        <dbReference type="ARBA" id="ARBA00022723"/>
    </source>
</evidence>
<dbReference type="GO" id="GO:0015074">
    <property type="term" value="P:DNA integration"/>
    <property type="evidence" value="ECO:0007669"/>
    <property type="project" value="UniProtKB-KW"/>
</dbReference>
<dbReference type="InterPro" id="IPR012337">
    <property type="entry name" value="RNaseH-like_sf"/>
</dbReference>
<dbReference type="GO" id="GO:0003964">
    <property type="term" value="F:RNA-directed DNA polymerase activity"/>
    <property type="evidence" value="ECO:0007669"/>
    <property type="project" value="UniProtKB-KW"/>
</dbReference>
<evidence type="ECO:0000259" key="15">
    <source>
        <dbReference type="PROSITE" id="PS50994"/>
    </source>
</evidence>
<organism evidence="17 19">
    <name type="scientific">Cucumis melo var. makuwa</name>
    <name type="common">Oriental melon</name>
    <dbReference type="NCBI Taxonomy" id="1194695"/>
    <lineage>
        <taxon>Eukaryota</taxon>
        <taxon>Viridiplantae</taxon>
        <taxon>Streptophyta</taxon>
        <taxon>Embryophyta</taxon>
        <taxon>Tracheophyta</taxon>
        <taxon>Spermatophyta</taxon>
        <taxon>Magnoliopsida</taxon>
        <taxon>eudicotyledons</taxon>
        <taxon>Gunneridae</taxon>
        <taxon>Pentapetalae</taxon>
        <taxon>rosids</taxon>
        <taxon>fabids</taxon>
        <taxon>Cucurbitales</taxon>
        <taxon>Cucurbitaceae</taxon>
        <taxon>Benincaseae</taxon>
        <taxon>Cucumis</taxon>
    </lineage>
</organism>
<dbReference type="GO" id="GO:0003887">
    <property type="term" value="F:DNA-directed DNA polymerase activity"/>
    <property type="evidence" value="ECO:0007669"/>
    <property type="project" value="UniProtKB-KW"/>
</dbReference>
<dbReference type="SUPFAM" id="SSF56672">
    <property type="entry name" value="DNA/RNA polymerases"/>
    <property type="match status" value="1"/>
</dbReference>
<dbReference type="SUPFAM" id="SSF53098">
    <property type="entry name" value="Ribonuclease H-like"/>
    <property type="match status" value="1"/>
</dbReference>
<dbReference type="Proteomes" id="UP000321947">
    <property type="component" value="Unassembled WGS sequence"/>
</dbReference>
<comment type="caution">
    <text evidence="17">The sequence shown here is derived from an EMBL/GenBank/DDBJ whole genome shotgun (WGS) entry which is preliminary data.</text>
</comment>
<evidence type="ECO:0000256" key="7">
    <source>
        <dbReference type="ARBA" id="ARBA00022759"/>
    </source>
</evidence>
<keyword evidence="8" id="KW-0378">Hydrolase</keyword>
<keyword evidence="11" id="KW-0695">RNA-directed DNA polymerase</keyword>
<keyword evidence="4" id="KW-0540">Nuclease</keyword>
<dbReference type="GO" id="GO:0006508">
    <property type="term" value="P:proteolysis"/>
    <property type="evidence" value="ECO:0007669"/>
    <property type="project" value="UniProtKB-KW"/>
</dbReference>
<dbReference type="Proteomes" id="UP000321393">
    <property type="component" value="Unassembled WGS sequence"/>
</dbReference>
<keyword evidence="10" id="KW-0229">DNA integration</keyword>
<dbReference type="Gene3D" id="3.10.10.10">
    <property type="entry name" value="HIV Type 1 Reverse Transcriptase, subunit A, domain 1"/>
    <property type="match status" value="1"/>
</dbReference>
<dbReference type="OrthoDB" id="669841at2759"/>
<dbReference type="EMBL" id="SSTE01006842">
    <property type="protein sequence ID" value="KAA0057853.1"/>
    <property type="molecule type" value="Genomic_DNA"/>
</dbReference>
<evidence type="ECO:0000256" key="12">
    <source>
        <dbReference type="ARBA" id="ARBA00022932"/>
    </source>
</evidence>
<dbReference type="GO" id="GO:0004190">
    <property type="term" value="F:aspartic-type endopeptidase activity"/>
    <property type="evidence" value="ECO:0007669"/>
    <property type="project" value="UniProtKB-KW"/>
</dbReference>
<dbReference type="Gene3D" id="1.10.340.70">
    <property type="match status" value="1"/>
</dbReference>
<dbReference type="PANTHER" id="PTHR37984">
    <property type="entry name" value="PROTEIN CBG26694"/>
    <property type="match status" value="1"/>
</dbReference>
<gene>
    <name evidence="17" type="ORF">E5676_scaffold350G001440</name>
    <name evidence="16" type="ORF">E6C27_scaffold274G001420</name>
</gene>
<dbReference type="Pfam" id="PF17921">
    <property type="entry name" value="Integrase_H2C2"/>
    <property type="match status" value="1"/>
</dbReference>
<dbReference type="Gene3D" id="3.30.70.270">
    <property type="match status" value="1"/>
</dbReference>
<evidence type="ECO:0000313" key="17">
    <source>
        <dbReference type="EMBL" id="TYJ98537.1"/>
    </source>
</evidence>
<dbReference type="InterPro" id="IPR050951">
    <property type="entry name" value="Retrovirus_Pol_polyprotein"/>
</dbReference>
<keyword evidence="14" id="KW-0233">DNA recombination</keyword>
<protein>
    <submittedName>
        <fullName evidence="17">Retrotransposon protein, putative, unclassified</fullName>
    </submittedName>
</protein>
<dbReference type="InterPro" id="IPR001584">
    <property type="entry name" value="Integrase_cat-core"/>
</dbReference>
<keyword evidence="12" id="KW-0239">DNA-directed DNA polymerase</keyword>
<evidence type="ECO:0000313" key="18">
    <source>
        <dbReference type="Proteomes" id="UP000321393"/>
    </source>
</evidence>
<dbReference type="EMBL" id="SSTD01018043">
    <property type="protein sequence ID" value="TYJ98537.1"/>
    <property type="molecule type" value="Genomic_DNA"/>
</dbReference>
<keyword evidence="9" id="KW-0460">Magnesium</keyword>
<keyword evidence="3" id="KW-0548">Nucleotidyltransferase</keyword>
<evidence type="ECO:0000256" key="11">
    <source>
        <dbReference type="ARBA" id="ARBA00022918"/>
    </source>
</evidence>
<sequence length="483" mass="56175">MERLVDEMLASGIIRPNTSPYSSPVLLEDVEKTAFRTHEGHYEFLVMPFGLTNAPPTFQALMNVVFRPYMKSFAKKRVGYLGHIISEKGVEVDPEKIRAIREWSIPTNVRERVIQPQYQKWIAKLLGYSLEVVYKPRLENTTADALSRLKEIKGVVEQEPQEFPNFTVYQGVLQFKGSFLTTYKRIAGELYKDGMKKDIKKYCKECLICQRIKTLALSPAGLLNPLEILDTIWSDISMDFIDGLPKKEGYEAIFVVVDRMSKYAHFFNSHPYTAKSVAELFVKEIVRLHGYPRSIVSDKDRVFTGRFWTELFKLARTKFHRSSSYHPQTDGQIEVVNRGVEAYLRYQQLKDRDIALGSLKEHLRIAQEKMKKQANMRRQAVEFQVDDMVFLKLRPYQQVSLRRKCNEKLSPKYFEPYKVLERVGPVAYKLELPSSTTIHLVFHVSQLKKALGDHTQVHLSESHEWMTQPEEVYGYRKNPSTKD</sequence>
<dbReference type="InterPro" id="IPR056924">
    <property type="entry name" value="SH3_Tf2-1"/>
</dbReference>
<dbReference type="FunFam" id="3.10.10.10:FF:000007">
    <property type="entry name" value="Retrovirus-related Pol polyprotein from transposon 17.6-like Protein"/>
    <property type="match status" value="1"/>
</dbReference>
<dbReference type="InterPro" id="IPR041588">
    <property type="entry name" value="Integrase_H2C2"/>
</dbReference>
<dbReference type="AlphaFoldDB" id="A0A5D3BHD7"/>
<name>A0A5D3BHD7_CUCMM</name>
<dbReference type="GO" id="GO:0046872">
    <property type="term" value="F:metal ion binding"/>
    <property type="evidence" value="ECO:0007669"/>
    <property type="project" value="UniProtKB-KW"/>
</dbReference>
<dbReference type="InterPro" id="IPR043128">
    <property type="entry name" value="Rev_trsase/Diguanyl_cyclase"/>
</dbReference>
<dbReference type="GO" id="GO:0004519">
    <property type="term" value="F:endonuclease activity"/>
    <property type="evidence" value="ECO:0007669"/>
    <property type="project" value="UniProtKB-KW"/>
</dbReference>
<accession>A0A5D3BHD7</accession>
<evidence type="ECO:0000256" key="6">
    <source>
        <dbReference type="ARBA" id="ARBA00022750"/>
    </source>
</evidence>
<evidence type="ECO:0000256" key="1">
    <source>
        <dbReference type="ARBA" id="ARBA00022670"/>
    </source>
</evidence>
<evidence type="ECO:0000256" key="13">
    <source>
        <dbReference type="ARBA" id="ARBA00023125"/>
    </source>
</evidence>
<feature type="domain" description="Integrase catalytic" evidence="15">
    <location>
        <begin position="215"/>
        <end position="403"/>
    </location>
</feature>
<evidence type="ECO:0000313" key="16">
    <source>
        <dbReference type="EMBL" id="KAA0057853.1"/>
    </source>
</evidence>
<dbReference type="Gene3D" id="3.30.420.10">
    <property type="entry name" value="Ribonuclease H-like superfamily/Ribonuclease H"/>
    <property type="match status" value="1"/>
</dbReference>
<keyword evidence="5" id="KW-0479">Metal-binding</keyword>
<keyword evidence="2" id="KW-0808">Transferase</keyword>
<dbReference type="PROSITE" id="PS50994">
    <property type="entry name" value="INTEGRASE"/>
    <property type="match status" value="1"/>
</dbReference>
<evidence type="ECO:0000256" key="14">
    <source>
        <dbReference type="ARBA" id="ARBA00023172"/>
    </source>
</evidence>
<dbReference type="GO" id="GO:0003677">
    <property type="term" value="F:DNA binding"/>
    <property type="evidence" value="ECO:0007669"/>
    <property type="project" value="UniProtKB-KW"/>
</dbReference>
<keyword evidence="6" id="KW-0064">Aspartyl protease</keyword>